<dbReference type="InterPro" id="IPR025714">
    <property type="entry name" value="Methyltranfer_dom"/>
</dbReference>
<evidence type="ECO:0000313" key="4">
    <source>
        <dbReference type="Proteomes" id="UP000449710"/>
    </source>
</evidence>
<proteinExistence type="predicted"/>
<dbReference type="RefSeq" id="WP_160718292.1">
    <property type="nucleotide sequence ID" value="NZ_SUMG01000001.1"/>
</dbReference>
<evidence type="ECO:0000259" key="2">
    <source>
        <dbReference type="Pfam" id="PF13847"/>
    </source>
</evidence>
<comment type="caution">
    <text evidence="3">The sequence shown here is derived from an EMBL/GenBank/DDBJ whole genome shotgun (WGS) entry which is preliminary data.</text>
</comment>
<dbReference type="GO" id="GO:0032259">
    <property type="term" value="P:methylation"/>
    <property type="evidence" value="ECO:0007669"/>
    <property type="project" value="UniProtKB-KW"/>
</dbReference>
<keyword evidence="3" id="KW-0808">Transferase</keyword>
<dbReference type="Gene3D" id="3.40.50.150">
    <property type="entry name" value="Vaccinia Virus protein VP39"/>
    <property type="match status" value="1"/>
</dbReference>
<dbReference type="InterPro" id="IPR029063">
    <property type="entry name" value="SAM-dependent_MTases_sf"/>
</dbReference>
<dbReference type="CDD" id="cd02440">
    <property type="entry name" value="AdoMet_MTases"/>
    <property type="match status" value="1"/>
</dbReference>
<evidence type="ECO:0000313" key="3">
    <source>
        <dbReference type="EMBL" id="NBG86985.1"/>
    </source>
</evidence>
<sequence>MAHKFDPKNKGKLQSEERKENLPPEKILEKAGLGQGETLIDVGCGVGYFSIPGAKKVGAKGKVYALDTSSEMTAFLTSEIKKACIENIEVLKSQEYGFPVEDSQGDMLLMSMVLHEVEDKKRFLQEARRTLKNRGRILIIEWEKKETEQGPPLKHRLDFQETKHYLTEAGFKDPEVVRMQEVAETFYIVTARA</sequence>
<name>A0AA44BDD1_9CLOT</name>
<dbReference type="PANTHER" id="PTHR43591:SF24">
    <property type="entry name" value="2-METHOXY-6-POLYPRENYL-1,4-BENZOQUINOL METHYLASE, MITOCHONDRIAL"/>
    <property type="match status" value="1"/>
</dbReference>
<feature type="region of interest" description="Disordered" evidence="1">
    <location>
        <begin position="1"/>
        <end position="25"/>
    </location>
</feature>
<gene>
    <name evidence="3" type="ORF">ISALK_00585</name>
</gene>
<keyword evidence="4" id="KW-1185">Reference proteome</keyword>
<protein>
    <submittedName>
        <fullName evidence="3">Methyltransferase domain-containing protein</fullName>
    </submittedName>
</protein>
<dbReference type="Pfam" id="PF13847">
    <property type="entry name" value="Methyltransf_31"/>
    <property type="match status" value="1"/>
</dbReference>
<dbReference type="GO" id="GO:0008168">
    <property type="term" value="F:methyltransferase activity"/>
    <property type="evidence" value="ECO:0007669"/>
    <property type="project" value="UniProtKB-KW"/>
</dbReference>
<dbReference type="AlphaFoldDB" id="A0AA44BDD1"/>
<dbReference type="EMBL" id="SUMG01000001">
    <property type="protein sequence ID" value="NBG86985.1"/>
    <property type="molecule type" value="Genomic_DNA"/>
</dbReference>
<reference evidence="3 4" key="1">
    <citation type="submission" date="2019-04" db="EMBL/GenBank/DDBJ databases">
        <title>Isachenkonia alkalipeptolytica gen. nov. sp. nov. a new anaerobic, alkiliphilic organothrophic bacterium capable to reduce synthesized ferrihydrite isolated from a soda lake.</title>
        <authorList>
            <person name="Toshchakov S.V."/>
            <person name="Zavarzina D.G."/>
            <person name="Zhilina T.N."/>
            <person name="Kostrikina N.A."/>
            <person name="Kublanov I.V."/>
        </authorList>
    </citation>
    <scope>NUCLEOTIDE SEQUENCE [LARGE SCALE GENOMIC DNA]</scope>
    <source>
        <strain evidence="3 4">Z-1701</strain>
    </source>
</reference>
<feature type="domain" description="Methyltransferase" evidence="2">
    <location>
        <begin position="35"/>
        <end position="146"/>
    </location>
</feature>
<dbReference type="SUPFAM" id="SSF53335">
    <property type="entry name" value="S-adenosyl-L-methionine-dependent methyltransferases"/>
    <property type="match status" value="1"/>
</dbReference>
<dbReference type="PANTHER" id="PTHR43591">
    <property type="entry name" value="METHYLTRANSFERASE"/>
    <property type="match status" value="1"/>
</dbReference>
<keyword evidence="3" id="KW-0489">Methyltransferase</keyword>
<dbReference type="Proteomes" id="UP000449710">
    <property type="component" value="Unassembled WGS sequence"/>
</dbReference>
<accession>A0AA44BDD1</accession>
<organism evidence="3 4">
    <name type="scientific">Isachenkonia alkalipeptolytica</name>
    <dbReference type="NCBI Taxonomy" id="2565777"/>
    <lineage>
        <taxon>Bacteria</taxon>
        <taxon>Bacillati</taxon>
        <taxon>Bacillota</taxon>
        <taxon>Clostridia</taxon>
        <taxon>Eubacteriales</taxon>
        <taxon>Clostridiaceae</taxon>
        <taxon>Isachenkonia</taxon>
    </lineage>
</organism>
<evidence type="ECO:0000256" key="1">
    <source>
        <dbReference type="SAM" id="MobiDB-lite"/>
    </source>
</evidence>